<sequence>MTILIERRHDRTPEDITSISEQIAGELAREYGLRWTWQEDKLHIQHSSAKGYLHAEEGKITISLQLGFAASFFSGAIESHINERLDRVFNAIG</sequence>
<keyword evidence="2" id="KW-1185">Reference proteome</keyword>
<dbReference type="AlphaFoldDB" id="A0A0J1HCS8"/>
<evidence type="ECO:0000313" key="1">
    <source>
        <dbReference type="EMBL" id="KLV09448.1"/>
    </source>
</evidence>
<dbReference type="Pfam" id="PF09650">
    <property type="entry name" value="PHA_gran_rgn"/>
    <property type="match status" value="1"/>
</dbReference>
<dbReference type="InterPro" id="IPR013433">
    <property type="entry name" value="PHA_gran_rgn"/>
</dbReference>
<dbReference type="RefSeq" id="WP_047885396.1">
    <property type="nucleotide sequence ID" value="NZ_CP071325.1"/>
</dbReference>
<name>A0A0J1HCS8_9GAMM</name>
<evidence type="ECO:0008006" key="3">
    <source>
        <dbReference type="Google" id="ProtNLM"/>
    </source>
</evidence>
<dbReference type="PATRIC" id="fig|320778.3.peg.2536"/>
<evidence type="ECO:0000313" key="2">
    <source>
        <dbReference type="Proteomes" id="UP000035909"/>
    </source>
</evidence>
<dbReference type="NCBIfam" id="TIGR02610">
    <property type="entry name" value="PHA_gran_rgn"/>
    <property type="match status" value="1"/>
</dbReference>
<proteinExistence type="predicted"/>
<accession>A0A0J1HCS8</accession>
<organism evidence="1 2">
    <name type="scientific">Photobacterium ganghwense</name>
    <dbReference type="NCBI Taxonomy" id="320778"/>
    <lineage>
        <taxon>Bacteria</taxon>
        <taxon>Pseudomonadati</taxon>
        <taxon>Pseudomonadota</taxon>
        <taxon>Gammaproteobacteria</taxon>
        <taxon>Vibrionales</taxon>
        <taxon>Vibrionaceae</taxon>
        <taxon>Photobacterium</taxon>
    </lineage>
</organism>
<dbReference type="OrthoDB" id="287584at2"/>
<gene>
    <name evidence="1" type="ORF">ABT57_11630</name>
</gene>
<comment type="caution">
    <text evidence="1">The sequence shown here is derived from an EMBL/GenBank/DDBJ whole genome shotgun (WGS) entry which is preliminary data.</text>
</comment>
<dbReference type="Proteomes" id="UP000035909">
    <property type="component" value="Unassembled WGS sequence"/>
</dbReference>
<reference evidence="1 2" key="1">
    <citation type="submission" date="2015-05" db="EMBL/GenBank/DDBJ databases">
        <title>Photobacterium galathea sp. nov.</title>
        <authorList>
            <person name="Machado H."/>
            <person name="Gram L."/>
        </authorList>
    </citation>
    <scope>NUCLEOTIDE SEQUENCE [LARGE SCALE GENOMIC DNA]</scope>
    <source>
        <strain evidence="1 2">DSM 22954</strain>
    </source>
</reference>
<protein>
    <recommendedName>
        <fullName evidence="3">Polyhydroxyalkanoic acid system protein</fullName>
    </recommendedName>
</protein>
<dbReference type="EMBL" id="LDOU01000012">
    <property type="protein sequence ID" value="KLV09448.1"/>
    <property type="molecule type" value="Genomic_DNA"/>
</dbReference>